<comment type="function">
    <text evidence="10">Inner membrane component of the type II secretion system required for the energy-dependent secretion of extracellular factors such as proteases and toxins from the periplasm.</text>
</comment>
<comment type="subcellular location">
    <subcellularLocation>
        <location evidence="1">Cell inner membrane</location>
        <topology evidence="1">Single-pass membrane protein</topology>
    </subcellularLocation>
</comment>
<evidence type="ECO:0000256" key="1">
    <source>
        <dbReference type="ARBA" id="ARBA00004377"/>
    </source>
</evidence>
<keyword evidence="9 10" id="KW-0472">Membrane</keyword>
<evidence type="ECO:0000256" key="8">
    <source>
        <dbReference type="ARBA" id="ARBA00022989"/>
    </source>
</evidence>
<comment type="similarity">
    <text evidence="2 10">Belongs to the GSP M family.</text>
</comment>
<keyword evidence="7 10" id="KW-0653">Protein transport</keyword>
<evidence type="ECO:0000256" key="3">
    <source>
        <dbReference type="ARBA" id="ARBA00022448"/>
    </source>
</evidence>
<feature type="transmembrane region" description="Helical" evidence="11">
    <location>
        <begin position="18"/>
        <end position="36"/>
    </location>
</feature>
<reference evidence="12 13" key="1">
    <citation type="submission" date="2024-05" db="EMBL/GenBank/DDBJ databases">
        <title>Genome sequencing of Marine Estuary Bacteria, Shewanella vesiculosa and S. baltica, and Pseudomonas syringae.</title>
        <authorList>
            <person name="Gurung A."/>
            <person name="Maclea K.S."/>
        </authorList>
    </citation>
    <scope>NUCLEOTIDE SEQUENCE [LARGE SCALE GENOMIC DNA]</scope>
    <source>
        <strain evidence="12 13">1A</strain>
    </source>
</reference>
<evidence type="ECO:0000256" key="11">
    <source>
        <dbReference type="SAM" id="Phobius"/>
    </source>
</evidence>
<evidence type="ECO:0000256" key="9">
    <source>
        <dbReference type="ARBA" id="ARBA00023136"/>
    </source>
</evidence>
<sequence>MENMRSWWQSLAIREQQLVGFCAAILVVGIFYWGIWTPISNAQETAERNNNAAQQTLNYVKQTANKIAGLKQAGAQAGAQAKVRGSLSSIVNQTAGLYKLEITRMQPQGDKIQLWMDDVPFDALLGYLHDLVEQKGLTLDSVDLTESDVAGFVKVRRIQLSQ</sequence>
<dbReference type="RefSeq" id="WP_347690811.1">
    <property type="nucleotide sequence ID" value="NZ_JBDPZN010000010.1"/>
</dbReference>
<evidence type="ECO:0000256" key="10">
    <source>
        <dbReference type="PIRNR" id="PIRNR006291"/>
    </source>
</evidence>
<accession>A0ABV0FW07</accession>
<dbReference type="InterPro" id="IPR007690">
    <property type="entry name" value="T2SS_GspM"/>
</dbReference>
<protein>
    <recommendedName>
        <fullName evidence="10">Type II secretion system protein M</fullName>
        <shortName evidence="10">T2SS protein M</shortName>
    </recommendedName>
    <alternativeName>
        <fullName evidence="10">General secretion pathway protein M</fullName>
    </alternativeName>
</protein>
<dbReference type="PIRSF" id="PIRSF006291">
    <property type="entry name" value="GspM"/>
    <property type="match status" value="1"/>
</dbReference>
<evidence type="ECO:0000313" key="12">
    <source>
        <dbReference type="EMBL" id="MEO3684204.1"/>
    </source>
</evidence>
<evidence type="ECO:0000256" key="2">
    <source>
        <dbReference type="ARBA" id="ARBA00010637"/>
    </source>
</evidence>
<dbReference type="Gene3D" id="3.30.1360.100">
    <property type="entry name" value="General secretion pathway protein M, EpsM"/>
    <property type="match status" value="1"/>
</dbReference>
<keyword evidence="6 11" id="KW-0812">Transmembrane</keyword>
<keyword evidence="8 11" id="KW-1133">Transmembrane helix</keyword>
<keyword evidence="4 10" id="KW-1003">Cell membrane</keyword>
<dbReference type="EMBL" id="JBDPZN010000010">
    <property type="protein sequence ID" value="MEO3684204.1"/>
    <property type="molecule type" value="Genomic_DNA"/>
</dbReference>
<evidence type="ECO:0000256" key="6">
    <source>
        <dbReference type="ARBA" id="ARBA00022692"/>
    </source>
</evidence>
<evidence type="ECO:0000313" key="13">
    <source>
        <dbReference type="Proteomes" id="UP001477278"/>
    </source>
</evidence>
<dbReference type="InterPro" id="IPR023229">
    <property type="entry name" value="T2SS_M_periplasmic_sf"/>
</dbReference>
<keyword evidence="13" id="KW-1185">Reference proteome</keyword>
<evidence type="ECO:0000256" key="7">
    <source>
        <dbReference type="ARBA" id="ARBA00022927"/>
    </source>
</evidence>
<dbReference type="Pfam" id="PF04612">
    <property type="entry name" value="T2SSM"/>
    <property type="match status" value="1"/>
</dbReference>
<dbReference type="SUPFAM" id="SSF103054">
    <property type="entry name" value="General secretion pathway protein M, EpsM"/>
    <property type="match status" value="1"/>
</dbReference>
<evidence type="ECO:0000256" key="4">
    <source>
        <dbReference type="ARBA" id="ARBA00022475"/>
    </source>
</evidence>
<keyword evidence="5 10" id="KW-0997">Cell inner membrane</keyword>
<keyword evidence="3 10" id="KW-0813">Transport</keyword>
<comment type="caution">
    <text evidence="12">The sequence shown here is derived from an EMBL/GenBank/DDBJ whole genome shotgun (WGS) entry which is preliminary data.</text>
</comment>
<gene>
    <name evidence="12" type="ORF">ABHN84_18180</name>
</gene>
<proteinExistence type="inferred from homology"/>
<evidence type="ECO:0000256" key="5">
    <source>
        <dbReference type="ARBA" id="ARBA00022519"/>
    </source>
</evidence>
<name>A0ABV0FW07_9GAMM</name>
<organism evidence="12 13">
    <name type="scientific">Shewanella vesiculosa</name>
    <dbReference type="NCBI Taxonomy" id="518738"/>
    <lineage>
        <taxon>Bacteria</taxon>
        <taxon>Pseudomonadati</taxon>
        <taxon>Pseudomonadota</taxon>
        <taxon>Gammaproteobacteria</taxon>
        <taxon>Alteromonadales</taxon>
        <taxon>Shewanellaceae</taxon>
        <taxon>Shewanella</taxon>
    </lineage>
</organism>
<dbReference type="Proteomes" id="UP001477278">
    <property type="component" value="Unassembled WGS sequence"/>
</dbReference>